<accession>A0A8H4UJB0</accession>
<comment type="similarity">
    <text evidence="1">Belongs to the peptidase S1 family.</text>
</comment>
<organism evidence="5 6">
    <name type="scientific">Fusarium zealandicum</name>
    <dbReference type="NCBI Taxonomy" id="1053134"/>
    <lineage>
        <taxon>Eukaryota</taxon>
        <taxon>Fungi</taxon>
        <taxon>Dikarya</taxon>
        <taxon>Ascomycota</taxon>
        <taxon>Pezizomycotina</taxon>
        <taxon>Sordariomycetes</taxon>
        <taxon>Hypocreomycetidae</taxon>
        <taxon>Hypocreales</taxon>
        <taxon>Nectriaceae</taxon>
        <taxon>Fusarium</taxon>
        <taxon>Fusarium staphyleae species complex</taxon>
    </lineage>
</organism>
<feature type="compositionally biased region" description="Polar residues" evidence="3">
    <location>
        <begin position="611"/>
        <end position="634"/>
    </location>
</feature>
<dbReference type="InterPro" id="IPR001254">
    <property type="entry name" value="Trypsin_dom"/>
</dbReference>
<feature type="domain" description="Peptidase S1" evidence="4">
    <location>
        <begin position="81"/>
        <end position="255"/>
    </location>
</feature>
<dbReference type="InterPro" id="IPR043504">
    <property type="entry name" value="Peptidase_S1_PA_chymotrypsin"/>
</dbReference>
<reference evidence="5" key="1">
    <citation type="journal article" date="2020" name="BMC Genomics">
        <title>Correction to: Identification and distribution of gene clusters required for synthesis of sphingolipid metabolism inhibitors in diverse species of the filamentous fungus Fusarium.</title>
        <authorList>
            <person name="Kim H.S."/>
            <person name="Lohmar J.M."/>
            <person name="Busman M."/>
            <person name="Brown D.W."/>
            <person name="Naumann T.A."/>
            <person name="Divon H.H."/>
            <person name="Lysoe E."/>
            <person name="Uhlig S."/>
            <person name="Proctor R.H."/>
        </authorList>
    </citation>
    <scope>NUCLEOTIDE SEQUENCE</scope>
    <source>
        <strain evidence="5">NRRL 22465</strain>
    </source>
</reference>
<dbReference type="Proteomes" id="UP000635477">
    <property type="component" value="Unassembled WGS sequence"/>
</dbReference>
<protein>
    <recommendedName>
        <fullName evidence="4">Peptidase S1 domain-containing protein</fullName>
    </recommendedName>
</protein>
<comment type="caution">
    <text evidence="5">The sequence shown here is derived from an EMBL/GenBank/DDBJ whole genome shotgun (WGS) entry which is preliminary data.</text>
</comment>
<feature type="region of interest" description="Disordered" evidence="3">
    <location>
        <begin position="611"/>
        <end position="684"/>
    </location>
</feature>
<dbReference type="PROSITE" id="PS00134">
    <property type="entry name" value="TRYPSIN_HIS"/>
    <property type="match status" value="1"/>
</dbReference>
<evidence type="ECO:0000256" key="1">
    <source>
        <dbReference type="ARBA" id="ARBA00007664"/>
    </source>
</evidence>
<evidence type="ECO:0000313" key="5">
    <source>
        <dbReference type="EMBL" id="KAF4977236.1"/>
    </source>
</evidence>
<dbReference type="EMBL" id="JABEYC010000451">
    <property type="protein sequence ID" value="KAF4977236.1"/>
    <property type="molecule type" value="Genomic_DNA"/>
</dbReference>
<dbReference type="AlphaFoldDB" id="A0A8H4UJB0"/>
<dbReference type="InterPro" id="IPR018114">
    <property type="entry name" value="TRYPSIN_HIS"/>
</dbReference>
<dbReference type="OrthoDB" id="3693942at2759"/>
<sequence length="684" mass="72953">MASPTPGIAIGRWSLGNITTPPVESTLVVGPQADAIESALADDSRTKVSLKDIQPGGKYYSIVKLQIRFEKQLQTDKRWAQGTGWLIEPNLLVTAGHCVFDHTYSFGKAVKVRAFIGYNGKDSIETPGVQCRYGVEIVTPKEWIESDINRANDVSFIRVDTAFTDVQPIKYEATATFVNMKLGVVGYPADKTYKDESAAQMYEMYKKVTCDLSKTTLNMLEYKISSSGGQSGSPVLIDQKNTAIGVHVYGLGTKNSASVIRGKYGNYFKDLTSAMGGPGPVTTAGNGIGYIQVQGKPESELEEVPLAEEESFWDTVSQVVNVGSNIGGAVLQAGTPFLGPIGAPIAAVVGTALCVVSKLTDQGSEASFETGNPQAYYKQHATRAILGEAALQTVLKMNMEQLGRYKVYAKMKDHYGKTRNLVPRVARIIAPAITEPALRIAVETQAPTTRACASYPKLPETESSFDSVQKPFVEGLLEQCKPSSSQPTPEQEDFFGFLTNIVHTAVSVATPVIGAISAIADVVGAAEDSFVSDPTYMSSHMEVLCHRALLGEAALQALMDVPTNEIQQEGFFGDLVSTVKTIASTVIKVAPTVIKTVTPIVNAINDAVGSRESQLTKSVGGDSNLSSQNSTAETGSVPAPSASNSVSKPAAGQSVAEPALQEDQKVGFHPQEDGLSWGPSYPLL</sequence>
<keyword evidence="6" id="KW-1185">Reference proteome</keyword>
<gene>
    <name evidence="5" type="ORF">FZEAL_6219</name>
</gene>
<dbReference type="SUPFAM" id="SSF50494">
    <property type="entry name" value="Trypsin-like serine proteases"/>
    <property type="match status" value="1"/>
</dbReference>
<name>A0A8H4UJB0_9HYPO</name>
<dbReference type="InterPro" id="IPR050966">
    <property type="entry name" value="Glutamyl_endopeptidase"/>
</dbReference>
<evidence type="ECO:0000313" key="6">
    <source>
        <dbReference type="Proteomes" id="UP000635477"/>
    </source>
</evidence>
<evidence type="ECO:0000256" key="3">
    <source>
        <dbReference type="SAM" id="MobiDB-lite"/>
    </source>
</evidence>
<dbReference type="InterPro" id="IPR009003">
    <property type="entry name" value="Peptidase_S1_PA"/>
</dbReference>
<dbReference type="GO" id="GO:0006508">
    <property type="term" value="P:proteolysis"/>
    <property type="evidence" value="ECO:0007669"/>
    <property type="project" value="InterPro"/>
</dbReference>
<evidence type="ECO:0000256" key="2">
    <source>
        <dbReference type="ARBA" id="ARBA00022729"/>
    </source>
</evidence>
<dbReference type="Pfam" id="PF00089">
    <property type="entry name" value="Trypsin"/>
    <property type="match status" value="1"/>
</dbReference>
<dbReference type="GO" id="GO:0004252">
    <property type="term" value="F:serine-type endopeptidase activity"/>
    <property type="evidence" value="ECO:0007669"/>
    <property type="project" value="InterPro"/>
</dbReference>
<feature type="compositionally biased region" description="Low complexity" evidence="3">
    <location>
        <begin position="636"/>
        <end position="651"/>
    </location>
</feature>
<dbReference type="PANTHER" id="PTHR15462">
    <property type="entry name" value="SERINE PROTEASE"/>
    <property type="match status" value="1"/>
</dbReference>
<keyword evidence="2" id="KW-0732">Signal</keyword>
<dbReference type="Gene3D" id="2.40.10.10">
    <property type="entry name" value="Trypsin-like serine proteases"/>
    <property type="match status" value="2"/>
</dbReference>
<dbReference type="PANTHER" id="PTHR15462:SF8">
    <property type="entry name" value="SERINE PROTEASE"/>
    <property type="match status" value="1"/>
</dbReference>
<evidence type="ECO:0000259" key="4">
    <source>
        <dbReference type="Pfam" id="PF00089"/>
    </source>
</evidence>
<reference evidence="5" key="2">
    <citation type="submission" date="2020-05" db="EMBL/GenBank/DDBJ databases">
        <authorList>
            <person name="Kim H.-S."/>
            <person name="Proctor R.H."/>
            <person name="Brown D.W."/>
        </authorList>
    </citation>
    <scope>NUCLEOTIDE SEQUENCE</scope>
    <source>
        <strain evidence="5">NRRL 22465</strain>
    </source>
</reference>
<proteinExistence type="inferred from homology"/>
<feature type="compositionally biased region" description="Basic and acidic residues" evidence="3">
    <location>
        <begin position="662"/>
        <end position="672"/>
    </location>
</feature>